<evidence type="ECO:0000313" key="1">
    <source>
        <dbReference type="EMBL" id="MBB5200510.1"/>
    </source>
</evidence>
<sequence>MIAVCDLSNRNLLILPSGAREEVHNWAGPENLMENEITTRLPSVYSFLSE</sequence>
<dbReference type="EMBL" id="JACHHQ010000004">
    <property type="protein sequence ID" value="MBB5200510.1"/>
    <property type="molecule type" value="Genomic_DNA"/>
</dbReference>
<proteinExistence type="predicted"/>
<gene>
    <name evidence="1" type="ORF">HNR39_002345</name>
</gene>
<protein>
    <submittedName>
        <fullName evidence="1">Uncharacterized protein</fullName>
    </submittedName>
</protein>
<dbReference type="Proteomes" id="UP000571084">
    <property type="component" value="Unassembled WGS sequence"/>
</dbReference>
<accession>A0A840RVJ2</accession>
<keyword evidence="2" id="KW-1185">Reference proteome</keyword>
<evidence type="ECO:0000313" key="2">
    <source>
        <dbReference type="Proteomes" id="UP000571084"/>
    </source>
</evidence>
<name>A0A840RVJ2_9BURK</name>
<dbReference type="AlphaFoldDB" id="A0A840RVJ2"/>
<reference evidence="1 2" key="1">
    <citation type="submission" date="2020-08" db="EMBL/GenBank/DDBJ databases">
        <title>Genomic Encyclopedia of Type Strains, Phase IV (KMG-IV): sequencing the most valuable type-strain genomes for metagenomic binning, comparative biology and taxonomic classification.</title>
        <authorList>
            <person name="Goeker M."/>
        </authorList>
    </citation>
    <scope>NUCLEOTIDE SEQUENCE [LARGE SCALE GENOMIC DNA]</scope>
    <source>
        <strain evidence="1 2">DSM 23240</strain>
    </source>
</reference>
<organism evidence="1 2">
    <name type="scientific">Glaciimonas immobilis</name>
    <dbReference type="NCBI Taxonomy" id="728004"/>
    <lineage>
        <taxon>Bacteria</taxon>
        <taxon>Pseudomonadati</taxon>
        <taxon>Pseudomonadota</taxon>
        <taxon>Betaproteobacteria</taxon>
        <taxon>Burkholderiales</taxon>
        <taxon>Oxalobacteraceae</taxon>
        <taxon>Glaciimonas</taxon>
    </lineage>
</organism>
<comment type="caution">
    <text evidence="1">The sequence shown here is derived from an EMBL/GenBank/DDBJ whole genome shotgun (WGS) entry which is preliminary data.</text>
</comment>